<dbReference type="AlphaFoldDB" id="R5LCN1"/>
<keyword evidence="8" id="KW-0460">Magnesium</keyword>
<evidence type="ECO:0000256" key="5">
    <source>
        <dbReference type="ARBA" id="ARBA00022605"/>
    </source>
</evidence>
<gene>
    <name evidence="12" type="ORF">BN569_00496</name>
</gene>
<organism evidence="12 13">
    <name type="scientific">Eshraghiella crossota CAG:259</name>
    <dbReference type="NCBI Taxonomy" id="1263062"/>
    <lineage>
        <taxon>Bacteria</taxon>
        <taxon>Bacillati</taxon>
        <taxon>Bacillota</taxon>
        <taxon>Clostridia</taxon>
        <taxon>Lachnospirales</taxon>
        <taxon>Lachnospiraceae</taxon>
        <taxon>Eshraghiella</taxon>
    </lineage>
</organism>
<evidence type="ECO:0000313" key="12">
    <source>
        <dbReference type="EMBL" id="CCY76930.1"/>
    </source>
</evidence>
<evidence type="ECO:0000256" key="2">
    <source>
        <dbReference type="ARBA" id="ARBA00005135"/>
    </source>
</evidence>
<comment type="catalytic activity">
    <reaction evidence="11">
        <text>O-phospho-D-serine + H2O = D-serine + phosphate</text>
        <dbReference type="Rhea" id="RHEA:24873"/>
        <dbReference type="ChEBI" id="CHEBI:15377"/>
        <dbReference type="ChEBI" id="CHEBI:35247"/>
        <dbReference type="ChEBI" id="CHEBI:43474"/>
        <dbReference type="ChEBI" id="CHEBI:58680"/>
        <dbReference type="EC" id="3.1.3.3"/>
    </reaction>
</comment>
<comment type="caution">
    <text evidence="12">The sequence shown here is derived from an EMBL/GenBank/DDBJ whole genome shotgun (WGS) entry which is preliminary data.</text>
</comment>
<comment type="catalytic activity">
    <reaction evidence="10">
        <text>O-phospho-L-serine + H2O = L-serine + phosphate</text>
        <dbReference type="Rhea" id="RHEA:21208"/>
        <dbReference type="ChEBI" id="CHEBI:15377"/>
        <dbReference type="ChEBI" id="CHEBI:33384"/>
        <dbReference type="ChEBI" id="CHEBI:43474"/>
        <dbReference type="ChEBI" id="CHEBI:57524"/>
        <dbReference type="EC" id="3.1.3.3"/>
    </reaction>
</comment>
<comment type="pathway">
    <text evidence="2">Amino-acid biosynthesis; L-serine biosynthesis; L-serine from 3-phospho-D-glycerate: step 3/3.</text>
</comment>
<dbReference type="NCBIfam" id="TIGR01488">
    <property type="entry name" value="HAD-SF-IB"/>
    <property type="match status" value="1"/>
</dbReference>
<dbReference type="GO" id="GO:0006564">
    <property type="term" value="P:L-serine biosynthetic process"/>
    <property type="evidence" value="ECO:0007669"/>
    <property type="project" value="UniProtKB-KW"/>
</dbReference>
<evidence type="ECO:0000256" key="3">
    <source>
        <dbReference type="ARBA" id="ARBA00009184"/>
    </source>
</evidence>
<comment type="cofactor">
    <cofactor evidence="1">
        <name>Mg(2+)</name>
        <dbReference type="ChEBI" id="CHEBI:18420"/>
    </cofactor>
</comment>
<keyword evidence="9" id="KW-0718">Serine biosynthesis</keyword>
<evidence type="ECO:0000256" key="8">
    <source>
        <dbReference type="ARBA" id="ARBA00022842"/>
    </source>
</evidence>
<proteinExistence type="inferred from homology"/>
<evidence type="ECO:0000256" key="10">
    <source>
        <dbReference type="ARBA" id="ARBA00048138"/>
    </source>
</evidence>
<accession>R5LCN1</accession>
<dbReference type="EMBL" id="CAYU010000050">
    <property type="protein sequence ID" value="CCY76930.1"/>
    <property type="molecule type" value="Genomic_DNA"/>
</dbReference>
<keyword evidence="7" id="KW-0378">Hydrolase</keyword>
<keyword evidence="5" id="KW-0028">Amino-acid biosynthesis</keyword>
<dbReference type="InterPro" id="IPR023214">
    <property type="entry name" value="HAD_sf"/>
</dbReference>
<name>R5LCN1_9FIRM</name>
<dbReference type="Gene3D" id="3.40.50.1000">
    <property type="entry name" value="HAD superfamily/HAD-like"/>
    <property type="match status" value="1"/>
</dbReference>
<dbReference type="InterPro" id="IPR036412">
    <property type="entry name" value="HAD-like_sf"/>
</dbReference>
<comment type="similarity">
    <text evidence="3">Belongs to the HAD-like hydrolase superfamily. SerB family.</text>
</comment>
<evidence type="ECO:0000256" key="9">
    <source>
        <dbReference type="ARBA" id="ARBA00023299"/>
    </source>
</evidence>
<evidence type="ECO:0000313" key="13">
    <source>
        <dbReference type="Proteomes" id="UP000018300"/>
    </source>
</evidence>
<dbReference type="Proteomes" id="UP000018300">
    <property type="component" value="Unassembled WGS sequence"/>
</dbReference>
<evidence type="ECO:0000256" key="4">
    <source>
        <dbReference type="ARBA" id="ARBA00012640"/>
    </source>
</evidence>
<sequence>MSEYVFLFDLDATITKVEILPEISAEIGKDKEMRELTERAMRGEIPFERSFRERVSILKDIPVSKVRKIVENIPLNEQVAAFIRQNSDRCYVITGNLDIWIEDLMKKLGVGHSFYCSKAEVKNDRIVGDIQVIDKATVVNSFDKPFVAIGDGNNDADMIAAAEIGIGFGGVRDIAPAVLKSATHAAYSEDKLCQFLKQLL</sequence>
<keyword evidence="6" id="KW-0479">Metal-binding</keyword>
<reference evidence="12" key="1">
    <citation type="submission" date="2012-11" db="EMBL/GenBank/DDBJ databases">
        <title>Dependencies among metagenomic species, viruses, plasmids and units of genetic variation.</title>
        <authorList>
            <person name="Nielsen H.B."/>
            <person name="Almeida M."/>
            <person name="Juncker A.S."/>
            <person name="Rasmussen S."/>
            <person name="Li J."/>
            <person name="Sunagawa S."/>
            <person name="Plichta D."/>
            <person name="Gautier L."/>
            <person name="Le Chatelier E."/>
            <person name="Peletier E."/>
            <person name="Bonde I."/>
            <person name="Nielsen T."/>
            <person name="Manichanh C."/>
            <person name="Arumugam M."/>
            <person name="Batto J."/>
            <person name="Santos M.B.Q.D."/>
            <person name="Blom N."/>
            <person name="Borruel N."/>
            <person name="Burgdorf K.S."/>
            <person name="Boumezbeur F."/>
            <person name="Casellas F."/>
            <person name="Dore J."/>
            <person name="Guarner F."/>
            <person name="Hansen T."/>
            <person name="Hildebrand F."/>
            <person name="Kaas R.S."/>
            <person name="Kennedy S."/>
            <person name="Kristiansen K."/>
            <person name="Kultima J.R."/>
            <person name="Leonard P."/>
            <person name="Levenez F."/>
            <person name="Lund O."/>
            <person name="Moumen B."/>
            <person name="Le Paslier D."/>
            <person name="Pons N."/>
            <person name="Pedersen O."/>
            <person name="Prifti E."/>
            <person name="Qin J."/>
            <person name="Raes J."/>
            <person name="Tap J."/>
            <person name="Tims S."/>
            <person name="Ussery D.W."/>
            <person name="Yamada T."/>
            <person name="MetaHit consortium"/>
            <person name="Renault P."/>
            <person name="Sicheritz-Ponten T."/>
            <person name="Bork P."/>
            <person name="Wang J."/>
            <person name="Brunak S."/>
            <person name="Ehrlich S.D."/>
        </authorList>
    </citation>
    <scope>NUCLEOTIDE SEQUENCE [LARGE SCALE GENOMIC DNA]</scope>
</reference>
<dbReference type="PANTHER" id="PTHR43344">
    <property type="entry name" value="PHOSPHOSERINE PHOSPHATASE"/>
    <property type="match status" value="1"/>
</dbReference>
<evidence type="ECO:0000256" key="1">
    <source>
        <dbReference type="ARBA" id="ARBA00001946"/>
    </source>
</evidence>
<dbReference type="InterPro" id="IPR050582">
    <property type="entry name" value="HAD-like_SerB"/>
</dbReference>
<evidence type="ECO:0000256" key="6">
    <source>
        <dbReference type="ARBA" id="ARBA00022723"/>
    </source>
</evidence>
<dbReference type="EC" id="3.1.3.3" evidence="4"/>
<dbReference type="Pfam" id="PF12710">
    <property type="entry name" value="HAD"/>
    <property type="match status" value="1"/>
</dbReference>
<dbReference type="GO" id="GO:0036424">
    <property type="term" value="F:L-phosphoserine phosphatase activity"/>
    <property type="evidence" value="ECO:0007669"/>
    <property type="project" value="TreeGrafter"/>
</dbReference>
<evidence type="ECO:0000256" key="11">
    <source>
        <dbReference type="ARBA" id="ARBA00048523"/>
    </source>
</evidence>
<evidence type="ECO:0000256" key="7">
    <source>
        <dbReference type="ARBA" id="ARBA00022801"/>
    </source>
</evidence>
<dbReference type="GO" id="GO:0005737">
    <property type="term" value="C:cytoplasm"/>
    <property type="evidence" value="ECO:0007669"/>
    <property type="project" value="TreeGrafter"/>
</dbReference>
<dbReference type="PANTHER" id="PTHR43344:SF2">
    <property type="entry name" value="PHOSPHOSERINE PHOSPHATASE"/>
    <property type="match status" value="1"/>
</dbReference>
<dbReference type="SUPFAM" id="SSF56784">
    <property type="entry name" value="HAD-like"/>
    <property type="match status" value="1"/>
</dbReference>
<dbReference type="GO" id="GO:0000287">
    <property type="term" value="F:magnesium ion binding"/>
    <property type="evidence" value="ECO:0007669"/>
    <property type="project" value="TreeGrafter"/>
</dbReference>
<protein>
    <recommendedName>
        <fullName evidence="4">phosphoserine phosphatase</fullName>
        <ecNumber evidence="4">3.1.3.3</ecNumber>
    </recommendedName>
</protein>